<dbReference type="GO" id="GO:0005840">
    <property type="term" value="C:ribosome"/>
    <property type="evidence" value="ECO:0007669"/>
    <property type="project" value="UniProtKB-KW"/>
</dbReference>
<evidence type="ECO:0000256" key="3">
    <source>
        <dbReference type="ARBA" id="ARBA00023274"/>
    </source>
</evidence>
<keyword evidence="3" id="KW-0687">Ribonucleoprotein</keyword>
<dbReference type="Pfam" id="PF00468">
    <property type="entry name" value="Ribosomal_L34"/>
    <property type="match status" value="1"/>
</dbReference>
<reference evidence="7 8" key="1">
    <citation type="journal article" date="2016" name="Nat. Commun.">
        <title>Thousands of microbial genomes shed light on interconnected biogeochemical processes in an aquifer system.</title>
        <authorList>
            <person name="Anantharaman K."/>
            <person name="Brown C.T."/>
            <person name="Hug L.A."/>
            <person name="Sharon I."/>
            <person name="Castelle C.J."/>
            <person name="Probst A.J."/>
            <person name="Thomas B.C."/>
            <person name="Singh A."/>
            <person name="Wilkins M.J."/>
            <person name="Karaoz U."/>
            <person name="Brodie E.L."/>
            <person name="Williams K.H."/>
            <person name="Hubbard S.S."/>
            <person name="Banfield J.F."/>
        </authorList>
    </citation>
    <scope>NUCLEOTIDE SEQUENCE [LARGE SCALE GENOMIC DNA]</scope>
</reference>
<evidence type="ECO:0000256" key="4">
    <source>
        <dbReference type="ARBA" id="ARBA00035177"/>
    </source>
</evidence>
<proteinExistence type="inferred from homology"/>
<dbReference type="NCBIfam" id="TIGR01030">
    <property type="entry name" value="rpmH_bact"/>
    <property type="match status" value="1"/>
</dbReference>
<dbReference type="Proteomes" id="UP000179219">
    <property type="component" value="Unassembled WGS sequence"/>
</dbReference>
<comment type="similarity">
    <text evidence="1">Belongs to the bacterial ribosomal protein bL34 family.</text>
</comment>
<dbReference type="GO" id="GO:0003735">
    <property type="term" value="F:structural constituent of ribosome"/>
    <property type="evidence" value="ECO:0007669"/>
    <property type="project" value="InterPro"/>
</dbReference>
<evidence type="ECO:0000313" key="7">
    <source>
        <dbReference type="EMBL" id="OGM09571.1"/>
    </source>
</evidence>
<feature type="compositionally biased region" description="Basic residues" evidence="6">
    <location>
        <begin position="31"/>
        <end position="43"/>
    </location>
</feature>
<feature type="compositionally biased region" description="Basic residues" evidence="6">
    <location>
        <begin position="1"/>
        <end position="20"/>
    </location>
</feature>
<protein>
    <recommendedName>
        <fullName evidence="4">Large ribosomal subunit protein bL34</fullName>
    </recommendedName>
    <alternativeName>
        <fullName evidence="5">50S ribosomal protein L34</fullName>
    </alternativeName>
</protein>
<gene>
    <name evidence="7" type="ORF">A2159_00300</name>
</gene>
<dbReference type="GO" id="GO:1990904">
    <property type="term" value="C:ribonucleoprotein complex"/>
    <property type="evidence" value="ECO:0007669"/>
    <property type="project" value="UniProtKB-KW"/>
</dbReference>
<dbReference type="GO" id="GO:0006412">
    <property type="term" value="P:translation"/>
    <property type="evidence" value="ECO:0007669"/>
    <property type="project" value="InterPro"/>
</dbReference>
<evidence type="ECO:0000256" key="2">
    <source>
        <dbReference type="ARBA" id="ARBA00022980"/>
    </source>
</evidence>
<dbReference type="InterPro" id="IPR000271">
    <property type="entry name" value="Ribosomal_bL34"/>
</dbReference>
<accession>A0A1F7X3L9</accession>
<evidence type="ECO:0000256" key="6">
    <source>
        <dbReference type="SAM" id="MobiDB-lite"/>
    </source>
</evidence>
<evidence type="ECO:0000256" key="5">
    <source>
        <dbReference type="ARBA" id="ARBA00035489"/>
    </source>
</evidence>
<feature type="region of interest" description="Disordered" evidence="6">
    <location>
        <begin position="1"/>
        <end position="43"/>
    </location>
</feature>
<name>A0A1F7X3L9_9BACT</name>
<evidence type="ECO:0000313" key="8">
    <source>
        <dbReference type="Proteomes" id="UP000179219"/>
    </source>
</evidence>
<organism evidence="7 8">
    <name type="scientific">Candidatus Woesebacteria bacterium RBG_13_34_9</name>
    <dbReference type="NCBI Taxonomy" id="1802477"/>
    <lineage>
        <taxon>Bacteria</taxon>
        <taxon>Candidatus Woeseibacteriota</taxon>
    </lineage>
</organism>
<sequence length="43" mass="5352">MPKRTFRPSKRYKNKVHGFRKRESTKQGKNVIKRRKIKGRRRL</sequence>
<dbReference type="AlphaFoldDB" id="A0A1F7X3L9"/>
<comment type="caution">
    <text evidence="7">The sequence shown here is derived from an EMBL/GenBank/DDBJ whole genome shotgun (WGS) entry which is preliminary data.</text>
</comment>
<dbReference type="Gene3D" id="1.10.287.3980">
    <property type="match status" value="1"/>
</dbReference>
<evidence type="ECO:0000256" key="1">
    <source>
        <dbReference type="ARBA" id="ARBA00010111"/>
    </source>
</evidence>
<keyword evidence="2 7" id="KW-0689">Ribosomal protein</keyword>
<dbReference type="EMBL" id="MGFP01000021">
    <property type="protein sequence ID" value="OGM09571.1"/>
    <property type="molecule type" value="Genomic_DNA"/>
</dbReference>